<protein>
    <submittedName>
        <fullName evidence="5">DNA polymerase IV</fullName>
        <ecNumber evidence="5">2.7.7.7</ecNumber>
    </submittedName>
</protein>
<dbReference type="EMBL" id="JBHSLD010000001">
    <property type="protein sequence ID" value="MFC5379402.1"/>
    <property type="molecule type" value="Genomic_DNA"/>
</dbReference>
<comment type="function">
    <text evidence="2">Poorly processive, error-prone DNA polymerase involved in untargeted mutagenesis. Copies undamaged DNA at stalled replication forks, which arise in vivo from mismatched or misaligned primer ends. These misaligned primers can be extended by PolIV. Exhibits no 3'-5' exonuclease (proofreading) activity. May be involved in translesional synthesis, in conjunction with the beta clamp from PolIII.</text>
</comment>
<dbReference type="InterPro" id="IPR022880">
    <property type="entry name" value="DNApol_IV"/>
</dbReference>
<dbReference type="InterPro" id="IPR043128">
    <property type="entry name" value="Rev_trsase/Diguanyl_cyclase"/>
</dbReference>
<dbReference type="Pfam" id="PF11798">
    <property type="entry name" value="IMS_HHH"/>
    <property type="match status" value="1"/>
</dbReference>
<evidence type="ECO:0000259" key="4">
    <source>
        <dbReference type="PROSITE" id="PS50173"/>
    </source>
</evidence>
<dbReference type="Gene3D" id="3.30.70.270">
    <property type="match status" value="1"/>
</dbReference>
<dbReference type="Proteomes" id="UP001596122">
    <property type="component" value="Unassembled WGS sequence"/>
</dbReference>
<dbReference type="EC" id="2.7.7.7" evidence="5"/>
<feature type="domain" description="UmuC" evidence="4">
    <location>
        <begin position="9"/>
        <end position="192"/>
    </location>
</feature>
<dbReference type="SUPFAM" id="SSF100879">
    <property type="entry name" value="Lesion bypass DNA polymerase (Y-family), little finger domain"/>
    <property type="match status" value="1"/>
</dbReference>
<dbReference type="PANTHER" id="PTHR11076:SF33">
    <property type="entry name" value="DNA POLYMERASE KAPPA"/>
    <property type="match status" value="1"/>
</dbReference>
<dbReference type="RefSeq" id="WP_340266442.1">
    <property type="nucleotide sequence ID" value="NZ_JBBEOG010000001.1"/>
</dbReference>
<dbReference type="InterPro" id="IPR001126">
    <property type="entry name" value="UmuC"/>
</dbReference>
<dbReference type="Pfam" id="PF11799">
    <property type="entry name" value="IMS_C"/>
    <property type="match status" value="1"/>
</dbReference>
<name>A0ABW0GJ65_9MICO</name>
<dbReference type="NCBIfam" id="NF002883">
    <property type="entry name" value="PRK03352.1"/>
    <property type="match status" value="1"/>
</dbReference>
<evidence type="ECO:0000256" key="3">
    <source>
        <dbReference type="ARBA" id="ARBA00049244"/>
    </source>
</evidence>
<dbReference type="PANTHER" id="PTHR11076">
    <property type="entry name" value="DNA REPAIR POLYMERASE UMUC / TRANSFERASE FAMILY MEMBER"/>
    <property type="match status" value="1"/>
</dbReference>
<dbReference type="InterPro" id="IPR043502">
    <property type="entry name" value="DNA/RNA_pol_sf"/>
</dbReference>
<dbReference type="Gene3D" id="3.30.1490.100">
    <property type="entry name" value="DNA polymerase, Y-family, little finger domain"/>
    <property type="match status" value="1"/>
</dbReference>
<evidence type="ECO:0000313" key="5">
    <source>
        <dbReference type="EMBL" id="MFC5379402.1"/>
    </source>
</evidence>
<organism evidence="5 6">
    <name type="scientific">Aquipuribacter nitratireducens</name>
    <dbReference type="NCBI Taxonomy" id="650104"/>
    <lineage>
        <taxon>Bacteria</taxon>
        <taxon>Bacillati</taxon>
        <taxon>Actinomycetota</taxon>
        <taxon>Actinomycetes</taxon>
        <taxon>Micrococcales</taxon>
        <taxon>Intrasporangiaceae</taxon>
        <taxon>Aquipuribacter</taxon>
    </lineage>
</organism>
<sequence length="371" mass="39166">MRRVASRWVLHVDLDQFVAAVELRRRPELVGLPVVVGGDGDPRRPRQVVATATYEARERGVRSGVPMARALRLCPDAVFLPHDAAAYDAASAEVMAVLRHLEADVPVDVEVLGWDEAFLGCETDDPQGLAETVRAAVRGATGLSCAVGIGDNRLRAKTATGFAKPGGIARLTAEDWDAVMGERPVRELWGVGPRTSARLAALGVTTVAELARADHVLLAEHFGPATGPWLVLLGRGRSGADVDPTPWRARSVSHETTFPTDLRTAAEVREAVAHLAARVAHDAAADGRAVVRVAVKARTRPFLTSTRSVPLRPPLQGDAVTATGAVTDAALAALDRFPGGAGEPGDDGVLARPVRLLGVRAELVTDGDDGR</sequence>
<keyword evidence="5" id="KW-0808">Transferase</keyword>
<dbReference type="PROSITE" id="PS50173">
    <property type="entry name" value="UMUC"/>
    <property type="match status" value="1"/>
</dbReference>
<gene>
    <name evidence="5" type="ORF">ACFPJ6_01230</name>
</gene>
<comment type="similarity">
    <text evidence="1">Belongs to the DNA polymerase type-Y family.</text>
</comment>
<proteinExistence type="inferred from homology"/>
<dbReference type="CDD" id="cd03586">
    <property type="entry name" value="PolY_Pol_IV_kappa"/>
    <property type="match status" value="1"/>
</dbReference>
<keyword evidence="5" id="KW-0548">Nucleotidyltransferase</keyword>
<dbReference type="Gene3D" id="1.10.150.20">
    <property type="entry name" value="5' to 3' exonuclease, C-terminal subdomain"/>
    <property type="match status" value="1"/>
</dbReference>
<comment type="catalytic activity">
    <reaction evidence="3">
        <text>DNA(n) + a 2'-deoxyribonucleoside 5'-triphosphate = DNA(n+1) + diphosphate</text>
        <dbReference type="Rhea" id="RHEA:22508"/>
        <dbReference type="Rhea" id="RHEA-COMP:17339"/>
        <dbReference type="Rhea" id="RHEA-COMP:17340"/>
        <dbReference type="ChEBI" id="CHEBI:33019"/>
        <dbReference type="ChEBI" id="CHEBI:61560"/>
        <dbReference type="ChEBI" id="CHEBI:173112"/>
        <dbReference type="EC" id="2.7.7.7"/>
    </reaction>
</comment>
<evidence type="ECO:0000256" key="1">
    <source>
        <dbReference type="ARBA" id="ARBA00010945"/>
    </source>
</evidence>
<dbReference type="GO" id="GO:0003887">
    <property type="term" value="F:DNA-directed DNA polymerase activity"/>
    <property type="evidence" value="ECO:0007669"/>
    <property type="project" value="UniProtKB-EC"/>
</dbReference>
<keyword evidence="6" id="KW-1185">Reference proteome</keyword>
<accession>A0ABW0GJ65</accession>
<dbReference type="Pfam" id="PF00817">
    <property type="entry name" value="IMS"/>
    <property type="match status" value="1"/>
</dbReference>
<dbReference type="InterPro" id="IPR036775">
    <property type="entry name" value="DNA_pol_Y-fam_lit_finger_sf"/>
</dbReference>
<dbReference type="SUPFAM" id="SSF56672">
    <property type="entry name" value="DNA/RNA polymerases"/>
    <property type="match status" value="1"/>
</dbReference>
<evidence type="ECO:0000256" key="2">
    <source>
        <dbReference type="ARBA" id="ARBA00025589"/>
    </source>
</evidence>
<dbReference type="InterPro" id="IPR017961">
    <property type="entry name" value="DNA_pol_Y-fam_little_finger"/>
</dbReference>
<evidence type="ECO:0000313" key="6">
    <source>
        <dbReference type="Proteomes" id="UP001596122"/>
    </source>
</evidence>
<dbReference type="InterPro" id="IPR024728">
    <property type="entry name" value="PolY_HhH_motif"/>
</dbReference>
<dbReference type="InterPro" id="IPR050116">
    <property type="entry name" value="DNA_polymerase-Y"/>
</dbReference>
<reference evidence="6" key="1">
    <citation type="journal article" date="2019" name="Int. J. Syst. Evol. Microbiol.">
        <title>The Global Catalogue of Microorganisms (GCM) 10K type strain sequencing project: providing services to taxonomists for standard genome sequencing and annotation.</title>
        <authorList>
            <consortium name="The Broad Institute Genomics Platform"/>
            <consortium name="The Broad Institute Genome Sequencing Center for Infectious Disease"/>
            <person name="Wu L."/>
            <person name="Ma J."/>
        </authorList>
    </citation>
    <scope>NUCLEOTIDE SEQUENCE [LARGE SCALE GENOMIC DNA]</scope>
    <source>
        <strain evidence="6">CCUG 43114</strain>
    </source>
</reference>
<dbReference type="Gene3D" id="3.40.1170.60">
    <property type="match status" value="1"/>
</dbReference>
<comment type="caution">
    <text evidence="5">The sequence shown here is derived from an EMBL/GenBank/DDBJ whole genome shotgun (WGS) entry which is preliminary data.</text>
</comment>